<dbReference type="InterPro" id="IPR005702">
    <property type="entry name" value="Wzc-like_C"/>
</dbReference>
<protein>
    <recommendedName>
        <fullName evidence="2">non-specific protein-tyrosine kinase</fullName>
        <ecNumber evidence="2">2.7.10.2</ecNumber>
    </recommendedName>
</protein>
<comment type="similarity">
    <text evidence="1">Belongs to the CpsD/CapB family.</text>
</comment>
<keyword evidence="5" id="KW-0418">Kinase</keyword>
<evidence type="ECO:0000313" key="12">
    <source>
        <dbReference type="EMBL" id="KPJ72634.1"/>
    </source>
</evidence>
<dbReference type="GO" id="GO:0005886">
    <property type="term" value="C:plasma membrane"/>
    <property type="evidence" value="ECO:0007669"/>
    <property type="project" value="TreeGrafter"/>
</dbReference>
<keyword evidence="4" id="KW-0547">Nucleotide-binding</keyword>
<evidence type="ECO:0000256" key="7">
    <source>
        <dbReference type="ARBA" id="ARBA00023137"/>
    </source>
</evidence>
<evidence type="ECO:0000256" key="8">
    <source>
        <dbReference type="ARBA" id="ARBA00051245"/>
    </source>
</evidence>
<feature type="coiled-coil region" evidence="9">
    <location>
        <begin position="423"/>
        <end position="481"/>
    </location>
</feature>
<dbReference type="EC" id="2.7.10.2" evidence="2"/>
<dbReference type="PANTHER" id="PTHR32309">
    <property type="entry name" value="TYROSINE-PROTEIN KINASE"/>
    <property type="match status" value="1"/>
</dbReference>
<evidence type="ECO:0000256" key="3">
    <source>
        <dbReference type="ARBA" id="ARBA00022679"/>
    </source>
</evidence>
<dbReference type="AlphaFoldDB" id="A0A0S7YDJ2"/>
<evidence type="ECO:0000259" key="11">
    <source>
        <dbReference type="Pfam" id="PF13614"/>
    </source>
</evidence>
<dbReference type="GO" id="GO:0004715">
    <property type="term" value="F:non-membrane spanning protein tyrosine kinase activity"/>
    <property type="evidence" value="ECO:0007669"/>
    <property type="project" value="UniProtKB-EC"/>
</dbReference>
<evidence type="ECO:0000256" key="4">
    <source>
        <dbReference type="ARBA" id="ARBA00022741"/>
    </source>
</evidence>
<organism evidence="12 13">
    <name type="scientific">candidate division TA06 bacterium DG_78</name>
    <dbReference type="NCBI Taxonomy" id="1703772"/>
    <lineage>
        <taxon>Bacteria</taxon>
        <taxon>Bacteria division TA06</taxon>
    </lineage>
</organism>
<feature type="transmembrane region" description="Helical" evidence="10">
    <location>
        <begin position="31"/>
        <end position="49"/>
    </location>
</feature>
<evidence type="ECO:0000256" key="9">
    <source>
        <dbReference type="SAM" id="Coils"/>
    </source>
</evidence>
<gene>
    <name evidence="12" type="ORF">AMJ52_05785</name>
</gene>
<dbReference type="InterPro" id="IPR050445">
    <property type="entry name" value="Bact_polysacc_biosynth/exp"/>
</dbReference>
<dbReference type="CDD" id="cd05387">
    <property type="entry name" value="BY-kinase"/>
    <property type="match status" value="1"/>
</dbReference>
<dbReference type="NCBIfam" id="TIGR01007">
    <property type="entry name" value="eps_fam"/>
    <property type="match status" value="1"/>
</dbReference>
<keyword evidence="10" id="KW-0472">Membrane</keyword>
<proteinExistence type="inferred from homology"/>
<keyword evidence="6" id="KW-0067">ATP-binding</keyword>
<keyword evidence="3" id="KW-0808">Transferase</keyword>
<dbReference type="Gene3D" id="3.40.50.300">
    <property type="entry name" value="P-loop containing nucleotide triphosphate hydrolases"/>
    <property type="match status" value="1"/>
</dbReference>
<dbReference type="PANTHER" id="PTHR32309:SF13">
    <property type="entry name" value="FERRIC ENTEROBACTIN TRANSPORT PROTEIN FEPE"/>
    <property type="match status" value="1"/>
</dbReference>
<keyword evidence="9" id="KW-0175">Coiled coil</keyword>
<evidence type="ECO:0000256" key="10">
    <source>
        <dbReference type="SAM" id="Phobius"/>
    </source>
</evidence>
<keyword evidence="10" id="KW-1133">Transmembrane helix</keyword>
<reference evidence="12 13" key="1">
    <citation type="journal article" date="2015" name="Microbiome">
        <title>Genomic resolution of linkages in carbon, nitrogen, and sulfur cycling among widespread estuary sediment bacteria.</title>
        <authorList>
            <person name="Baker B.J."/>
            <person name="Lazar C.S."/>
            <person name="Teske A.P."/>
            <person name="Dick G.J."/>
        </authorList>
    </citation>
    <scope>NUCLEOTIDE SEQUENCE [LARGE SCALE GENOMIC DNA]</scope>
    <source>
        <strain evidence="12">DG_78</strain>
    </source>
</reference>
<feature type="transmembrane region" description="Helical" evidence="10">
    <location>
        <begin position="789"/>
        <end position="808"/>
    </location>
</feature>
<dbReference type="SUPFAM" id="SSF52540">
    <property type="entry name" value="P-loop containing nucleoside triphosphate hydrolases"/>
    <property type="match status" value="1"/>
</dbReference>
<evidence type="ECO:0000256" key="6">
    <source>
        <dbReference type="ARBA" id="ARBA00022840"/>
    </source>
</evidence>
<accession>A0A0S7YDJ2</accession>
<evidence type="ECO:0000256" key="5">
    <source>
        <dbReference type="ARBA" id="ARBA00022777"/>
    </source>
</evidence>
<name>A0A0S7YDJ2_UNCT6</name>
<feature type="domain" description="AAA" evidence="11">
    <location>
        <begin position="627"/>
        <end position="770"/>
    </location>
</feature>
<comment type="catalytic activity">
    <reaction evidence="8">
        <text>L-tyrosyl-[protein] + ATP = O-phospho-L-tyrosyl-[protein] + ADP + H(+)</text>
        <dbReference type="Rhea" id="RHEA:10596"/>
        <dbReference type="Rhea" id="RHEA-COMP:10136"/>
        <dbReference type="Rhea" id="RHEA-COMP:20101"/>
        <dbReference type="ChEBI" id="CHEBI:15378"/>
        <dbReference type="ChEBI" id="CHEBI:30616"/>
        <dbReference type="ChEBI" id="CHEBI:46858"/>
        <dbReference type="ChEBI" id="CHEBI:61978"/>
        <dbReference type="ChEBI" id="CHEBI:456216"/>
        <dbReference type="EC" id="2.7.10.2"/>
    </reaction>
</comment>
<dbReference type="InterPro" id="IPR025669">
    <property type="entry name" value="AAA_dom"/>
</dbReference>
<sequence length="822" mass="93715">MNEINKNNQHIEEKPLNLRDIIYRVLRRREVFLGVALPFFIGVILFQFLKPFKPLYVATFDIGISREKQIEGFFSNYEASQMSAINQRVISSLLSVKLAEEVVDSLAFYADVGNGNSNIRIETKIMKDFEKPLGPFKIKFASEKFSVLSDDGEKICEGKLGEFIDLNVIQFKVSAMGKIPQGETYTVTFYPKDRMALALRNSLSIKVLEAVEIEKEPGYSGVPSSGEDASKKLLTAEERFAWMNRLNILRLRIYWGNPDDALRIARVFADKVVTDDVKEKSLQYVQSRDFVESQLLLYQDKLNEHAEKVREFKRINKIADVDVSTQAMITQTSDLELKKGQLEIEQKLLQDLNEYLTSKDNARIDTTLNLAANLLSDPILQNFYTQFLNTEAELRAKLNEYSPEHPKALETIAKLDGLRDQIKEQIRKRMSTIKTEIASVENQIRSLLAKLGNVSEDEIELARLERDRETAEKLYVFFAEKLEEIRVQEAGVTSDLKIINFPVVSATPVNSRNIPSTIFLAFIISVLLGGSSVFIAELFDHNIKDPEIIKERVRLPIFASIPIFGDEKKTKKTPTKEKPVEKKRILIADVTSNEFESFRKLSTNIDFSHPEKKDRAIYVTSPGPDEGKTFIALNFGLVLSMSDKKTVIIDTDFRKKKGTLTDDTKLKDDKGLFDVLSGEVFSKDAIVKFQPDTKVDTEKTPSTIVDLLPIGKIPPNPFLFLESEKMKKLVEELKNVYDNVIIDGVPILLFADATYLANFADGVLIVVKYGRTGYKELENSRDILLRSKANIIGVVMNFVPITMGSYYYHYYHKYYSKYYSKE</sequence>
<comment type="caution">
    <text evidence="12">The sequence shown here is derived from an EMBL/GenBank/DDBJ whole genome shotgun (WGS) entry which is preliminary data.</text>
</comment>
<dbReference type="Proteomes" id="UP000051012">
    <property type="component" value="Unassembled WGS sequence"/>
</dbReference>
<keyword evidence="7" id="KW-0829">Tyrosine-protein kinase</keyword>
<keyword evidence="10" id="KW-0812">Transmembrane</keyword>
<evidence type="ECO:0000256" key="1">
    <source>
        <dbReference type="ARBA" id="ARBA00007316"/>
    </source>
</evidence>
<dbReference type="InterPro" id="IPR027417">
    <property type="entry name" value="P-loop_NTPase"/>
</dbReference>
<dbReference type="Pfam" id="PF13614">
    <property type="entry name" value="AAA_31"/>
    <property type="match status" value="1"/>
</dbReference>
<evidence type="ECO:0000313" key="13">
    <source>
        <dbReference type="Proteomes" id="UP000051012"/>
    </source>
</evidence>
<dbReference type="EMBL" id="LJNI01000065">
    <property type="protein sequence ID" value="KPJ72634.1"/>
    <property type="molecule type" value="Genomic_DNA"/>
</dbReference>
<dbReference type="GO" id="GO:0005524">
    <property type="term" value="F:ATP binding"/>
    <property type="evidence" value="ECO:0007669"/>
    <property type="project" value="UniProtKB-KW"/>
</dbReference>
<evidence type="ECO:0000256" key="2">
    <source>
        <dbReference type="ARBA" id="ARBA00011903"/>
    </source>
</evidence>